<dbReference type="EMBL" id="JAUCMV010000005">
    <property type="protein sequence ID" value="KAK0399161.1"/>
    <property type="molecule type" value="Genomic_DNA"/>
</dbReference>
<keyword evidence="2" id="KW-1185">Reference proteome</keyword>
<dbReference type="AlphaFoldDB" id="A0AA39H5K8"/>
<name>A0AA39H5K8_9BILA</name>
<comment type="caution">
    <text evidence="1">The sequence shown here is derived from an EMBL/GenBank/DDBJ whole genome shotgun (WGS) entry which is preliminary data.</text>
</comment>
<evidence type="ECO:0000313" key="2">
    <source>
        <dbReference type="Proteomes" id="UP001175271"/>
    </source>
</evidence>
<dbReference type="Proteomes" id="UP001175271">
    <property type="component" value="Unassembled WGS sequence"/>
</dbReference>
<protein>
    <submittedName>
        <fullName evidence="1">Uncharacterized protein</fullName>
    </submittedName>
</protein>
<gene>
    <name evidence="1" type="ORF">QR680_002925</name>
</gene>
<proteinExistence type="predicted"/>
<evidence type="ECO:0000313" key="1">
    <source>
        <dbReference type="EMBL" id="KAK0399161.1"/>
    </source>
</evidence>
<accession>A0AA39H5K8</accession>
<reference evidence="1" key="1">
    <citation type="submission" date="2023-06" db="EMBL/GenBank/DDBJ databases">
        <title>Genomic analysis of the entomopathogenic nematode Steinernema hermaphroditum.</title>
        <authorList>
            <person name="Schwarz E.M."/>
            <person name="Heppert J.K."/>
            <person name="Baniya A."/>
            <person name="Schwartz H.T."/>
            <person name="Tan C.-H."/>
            <person name="Antoshechkin I."/>
            <person name="Sternberg P.W."/>
            <person name="Goodrich-Blair H."/>
            <person name="Dillman A.R."/>
        </authorList>
    </citation>
    <scope>NUCLEOTIDE SEQUENCE</scope>
    <source>
        <strain evidence="1">PS9179</strain>
        <tissue evidence="1">Whole animal</tissue>
    </source>
</reference>
<organism evidence="1 2">
    <name type="scientific">Steinernema hermaphroditum</name>
    <dbReference type="NCBI Taxonomy" id="289476"/>
    <lineage>
        <taxon>Eukaryota</taxon>
        <taxon>Metazoa</taxon>
        <taxon>Ecdysozoa</taxon>
        <taxon>Nematoda</taxon>
        <taxon>Chromadorea</taxon>
        <taxon>Rhabditida</taxon>
        <taxon>Tylenchina</taxon>
        <taxon>Panagrolaimomorpha</taxon>
        <taxon>Strongyloidoidea</taxon>
        <taxon>Steinernematidae</taxon>
        <taxon>Steinernema</taxon>
    </lineage>
</organism>
<sequence length="138" mass="16044">MINEAWTSRKNCLTSSQLEEKDERESKNIFCTFSFSQLNTDNDVERVLAVHRPFKVTSVNRTILHGDLGIAERPFSTEDFVDSKKWVSISREHSKNVTHSKSNSELLSWLYLEARVRIRRKAGNLQQSMRSLSRMLVL</sequence>